<dbReference type="GO" id="GO:0006508">
    <property type="term" value="P:proteolysis"/>
    <property type="evidence" value="ECO:0007669"/>
    <property type="project" value="InterPro"/>
</dbReference>
<dbReference type="GO" id="GO:0097169">
    <property type="term" value="C:AIM2 inflammasome complex"/>
    <property type="evidence" value="ECO:0007669"/>
    <property type="project" value="TreeGrafter"/>
</dbReference>
<protein>
    <recommendedName>
        <fullName evidence="1">CARD domain-containing protein</fullName>
    </recommendedName>
</protein>
<dbReference type="GO" id="GO:0072559">
    <property type="term" value="C:NLRP3 inflammasome complex"/>
    <property type="evidence" value="ECO:0007669"/>
    <property type="project" value="TreeGrafter"/>
</dbReference>
<dbReference type="PROSITE" id="PS50209">
    <property type="entry name" value="CARD"/>
    <property type="match status" value="1"/>
</dbReference>
<accession>A0AAW1FP74</accession>
<name>A0AAW1FP74_ZOAVI</name>
<dbReference type="GO" id="GO:0072557">
    <property type="term" value="C:IPAF inflammasome complex"/>
    <property type="evidence" value="ECO:0007669"/>
    <property type="project" value="TreeGrafter"/>
</dbReference>
<dbReference type="GO" id="GO:0004197">
    <property type="term" value="F:cysteine-type endopeptidase activity"/>
    <property type="evidence" value="ECO:0007669"/>
    <property type="project" value="InterPro"/>
</dbReference>
<dbReference type="InterPro" id="IPR001315">
    <property type="entry name" value="CARD"/>
</dbReference>
<dbReference type="GO" id="GO:0042981">
    <property type="term" value="P:regulation of apoptotic process"/>
    <property type="evidence" value="ECO:0007669"/>
    <property type="project" value="InterPro"/>
</dbReference>
<dbReference type="Pfam" id="PF00619">
    <property type="entry name" value="CARD"/>
    <property type="match status" value="1"/>
</dbReference>
<comment type="caution">
    <text evidence="2">The sequence shown here is derived from an EMBL/GenBank/DDBJ whole genome shotgun (WGS) entry which is preliminary data.</text>
</comment>
<dbReference type="InterPro" id="IPR002398">
    <property type="entry name" value="Pept_C14"/>
</dbReference>
<evidence type="ECO:0000313" key="2">
    <source>
        <dbReference type="EMBL" id="KAK9535983.1"/>
    </source>
</evidence>
<proteinExistence type="predicted"/>
<gene>
    <name evidence="2" type="ORF">VZT92_005808</name>
</gene>
<organism evidence="2 3">
    <name type="scientific">Zoarces viviparus</name>
    <name type="common">Viviparous eelpout</name>
    <name type="synonym">Blennius viviparus</name>
    <dbReference type="NCBI Taxonomy" id="48416"/>
    <lineage>
        <taxon>Eukaryota</taxon>
        <taxon>Metazoa</taxon>
        <taxon>Chordata</taxon>
        <taxon>Craniata</taxon>
        <taxon>Vertebrata</taxon>
        <taxon>Euteleostomi</taxon>
        <taxon>Actinopterygii</taxon>
        <taxon>Neopterygii</taxon>
        <taxon>Teleostei</taxon>
        <taxon>Neoteleostei</taxon>
        <taxon>Acanthomorphata</taxon>
        <taxon>Eupercaria</taxon>
        <taxon>Perciformes</taxon>
        <taxon>Cottioidei</taxon>
        <taxon>Zoarcales</taxon>
        <taxon>Zoarcidae</taxon>
        <taxon>Zoarcinae</taxon>
        <taxon>Zoarces</taxon>
    </lineage>
</organism>
<dbReference type="GO" id="GO:0050727">
    <property type="term" value="P:regulation of inflammatory response"/>
    <property type="evidence" value="ECO:0007669"/>
    <property type="project" value="TreeGrafter"/>
</dbReference>
<dbReference type="AlphaFoldDB" id="A0AAW1FP74"/>
<dbReference type="InterPro" id="IPR011029">
    <property type="entry name" value="DEATH-like_dom_sf"/>
</dbReference>
<dbReference type="EMBL" id="JBCEZU010000045">
    <property type="protein sequence ID" value="KAK9535983.1"/>
    <property type="molecule type" value="Genomic_DNA"/>
</dbReference>
<dbReference type="PANTHER" id="PTHR47901:SF3">
    <property type="entry name" value="CASPASE-1"/>
    <property type="match status" value="1"/>
</dbReference>
<dbReference type="Proteomes" id="UP001488805">
    <property type="component" value="Unassembled WGS sequence"/>
</dbReference>
<evidence type="ECO:0000259" key="1">
    <source>
        <dbReference type="PROSITE" id="PS50209"/>
    </source>
</evidence>
<dbReference type="PANTHER" id="PTHR47901">
    <property type="entry name" value="CASPASE RECRUITMENT DOMAIN-CONTAINING PROTEIN 18"/>
    <property type="match status" value="1"/>
</dbReference>
<reference evidence="2 3" key="1">
    <citation type="journal article" date="2024" name="Genome Biol. Evol.">
        <title>Chromosome-level genome assembly of the viviparous eelpout Zoarces viviparus.</title>
        <authorList>
            <person name="Fuhrmann N."/>
            <person name="Brasseur M.V."/>
            <person name="Bakowski C.E."/>
            <person name="Podsiadlowski L."/>
            <person name="Prost S."/>
            <person name="Krehenwinkel H."/>
            <person name="Mayer C."/>
        </authorList>
    </citation>
    <scope>NUCLEOTIDE SEQUENCE [LARGE SCALE GENOMIC DNA]</scope>
    <source>
        <strain evidence="2">NO-MEL_2022_Ind0_liver</strain>
    </source>
</reference>
<keyword evidence="3" id="KW-1185">Reference proteome</keyword>
<dbReference type="SUPFAM" id="SSF47986">
    <property type="entry name" value="DEATH domain"/>
    <property type="match status" value="1"/>
</dbReference>
<evidence type="ECO:0000313" key="3">
    <source>
        <dbReference type="Proteomes" id="UP001488805"/>
    </source>
</evidence>
<feature type="domain" description="CARD" evidence="1">
    <location>
        <begin position="6"/>
        <end position="96"/>
    </location>
</feature>
<dbReference type="Gene3D" id="1.10.533.10">
    <property type="entry name" value="Death Domain, Fas"/>
    <property type="match status" value="1"/>
</dbReference>
<sequence>MVILIKNVPAEQKLLSVRTQFINRVSDSDLNQLLDKLLEHRVITDTEMESTRTKHGADKARDVIDTVRRKGSEACSVLIAALREVDEWLYTALNFS</sequence>
<dbReference type="SMART" id="SM00114">
    <property type="entry name" value="CARD"/>
    <property type="match status" value="1"/>
</dbReference>